<dbReference type="EMBL" id="CAAALY010010908">
    <property type="protein sequence ID" value="VEL11127.1"/>
    <property type="molecule type" value="Genomic_DNA"/>
</dbReference>
<organism evidence="2 3">
    <name type="scientific">Protopolystoma xenopodis</name>
    <dbReference type="NCBI Taxonomy" id="117903"/>
    <lineage>
        <taxon>Eukaryota</taxon>
        <taxon>Metazoa</taxon>
        <taxon>Spiralia</taxon>
        <taxon>Lophotrochozoa</taxon>
        <taxon>Platyhelminthes</taxon>
        <taxon>Monogenea</taxon>
        <taxon>Polyopisthocotylea</taxon>
        <taxon>Polystomatidea</taxon>
        <taxon>Polystomatidae</taxon>
        <taxon>Protopolystoma</taxon>
    </lineage>
</organism>
<protein>
    <submittedName>
        <fullName evidence="2">Uncharacterized protein</fullName>
    </submittedName>
</protein>
<evidence type="ECO:0000313" key="2">
    <source>
        <dbReference type="EMBL" id="VEL11127.1"/>
    </source>
</evidence>
<evidence type="ECO:0000256" key="1">
    <source>
        <dbReference type="SAM" id="MobiDB-lite"/>
    </source>
</evidence>
<feature type="region of interest" description="Disordered" evidence="1">
    <location>
        <begin position="71"/>
        <end position="97"/>
    </location>
</feature>
<gene>
    <name evidence="2" type="ORF">PXEA_LOCUS4567</name>
</gene>
<comment type="caution">
    <text evidence="2">The sequence shown here is derived from an EMBL/GenBank/DDBJ whole genome shotgun (WGS) entry which is preliminary data.</text>
</comment>
<dbReference type="AlphaFoldDB" id="A0A448WGD5"/>
<dbReference type="Proteomes" id="UP000784294">
    <property type="component" value="Unassembled WGS sequence"/>
</dbReference>
<accession>A0A448WGD5</accession>
<keyword evidence="3" id="KW-1185">Reference proteome</keyword>
<proteinExistence type="predicted"/>
<evidence type="ECO:0000313" key="3">
    <source>
        <dbReference type="Proteomes" id="UP000784294"/>
    </source>
</evidence>
<sequence>MGLAFDLVPDPHHLTLRFHVHLSILLDPLISILPRRVYTLCTVLHKSEIPASSHCPLRLLVPTLYRMKATRRQANKAAHGQAATGRKTALPSPLRGG</sequence>
<reference evidence="2" key="1">
    <citation type="submission" date="2018-11" db="EMBL/GenBank/DDBJ databases">
        <authorList>
            <consortium name="Pathogen Informatics"/>
        </authorList>
    </citation>
    <scope>NUCLEOTIDE SEQUENCE</scope>
</reference>
<name>A0A448WGD5_9PLAT</name>